<dbReference type="AlphaFoldDB" id="A0A329XDU6"/>
<organism evidence="2 3">
    <name type="scientific">Photorhabdus bodei</name>
    <dbReference type="NCBI Taxonomy" id="2029681"/>
    <lineage>
        <taxon>Bacteria</taxon>
        <taxon>Pseudomonadati</taxon>
        <taxon>Pseudomonadota</taxon>
        <taxon>Gammaproteobacteria</taxon>
        <taxon>Enterobacterales</taxon>
        <taxon>Morganellaceae</taxon>
        <taxon>Photorhabdus</taxon>
    </lineage>
</organism>
<protein>
    <recommendedName>
        <fullName evidence="5">Competence protein CoiA</fullName>
    </recommendedName>
</protein>
<evidence type="ECO:0000313" key="2">
    <source>
        <dbReference type="EMBL" id="RAX13792.1"/>
    </source>
</evidence>
<evidence type="ECO:0000313" key="3">
    <source>
        <dbReference type="Proteomes" id="UP000250919"/>
    </source>
</evidence>
<dbReference type="RefSeq" id="WP_112894451.1">
    <property type="nucleotide sequence ID" value="NZ_CAWNYH010000004.1"/>
</dbReference>
<accession>A0A329XDU6</accession>
<comment type="caution">
    <text evidence="2">The sequence shown here is derived from an EMBL/GenBank/DDBJ whole genome shotgun (WGS) entry which is preliminary data.</text>
</comment>
<dbReference type="Proteomes" id="UP000466619">
    <property type="component" value="Unassembled WGS sequence"/>
</dbReference>
<reference evidence="2" key="1">
    <citation type="submission" date="2017-08" db="EMBL/GenBank/DDBJ databases">
        <authorList>
            <person name="de Groot N.N."/>
        </authorList>
    </citation>
    <scope>NUCLEOTIDE SEQUENCE</scope>
    <source>
        <strain evidence="2">LJ24-63</strain>
    </source>
</reference>
<keyword evidence="4" id="KW-1185">Reference proteome</keyword>
<evidence type="ECO:0000313" key="4">
    <source>
        <dbReference type="Proteomes" id="UP000466619"/>
    </source>
</evidence>
<name>A0A329XDU6_9GAMM</name>
<gene>
    <name evidence="2" type="ORF">CKY02_04910</name>
    <name evidence="1" type="ORF">GPY48_06205</name>
</gene>
<dbReference type="GeneID" id="88805243"/>
<dbReference type="EMBL" id="NSCM01000004">
    <property type="protein sequence ID" value="RAX13792.1"/>
    <property type="molecule type" value="Genomic_DNA"/>
</dbReference>
<evidence type="ECO:0008006" key="5">
    <source>
        <dbReference type="Google" id="ProtNLM"/>
    </source>
</evidence>
<reference evidence="1 4" key="3">
    <citation type="submission" date="2019-12" db="EMBL/GenBank/DDBJ databases">
        <title>Engineering Photorhabdus to improve their lethality against agricultural pests.</title>
        <authorList>
            <person name="Machado R.A.R."/>
        </authorList>
    </citation>
    <scope>NUCLEOTIDE SEQUENCE [LARGE SCALE GENOMIC DNA]</scope>
    <source>
        <strain evidence="1 4">M-CN4</strain>
    </source>
</reference>
<dbReference type="Proteomes" id="UP000250919">
    <property type="component" value="Unassembled WGS sequence"/>
</dbReference>
<reference evidence="2 3" key="2">
    <citation type="journal article" date="2018" name="Int. J. Syst. Evol. Microbiol.">
        <title>Whole-genome-based revisit of Photorhabdus phylogeny: proposal for the elevation of most Photorhabdus subspecies to the species level and description of one novel species Photorhabdus bodei sp. nov., and one novel subspecies Photorhabdus laumondii subsp. clarkei subsp. nov.</title>
        <authorList>
            <person name="Machado R.A.R."/>
            <person name="Wuthrich D."/>
            <person name="Kuhnert P."/>
            <person name="Arce C.C.M."/>
            <person name="Thonen L."/>
            <person name="Ruiz C."/>
            <person name="Zhang X."/>
            <person name="Robert C.A.M."/>
            <person name="Karimi J."/>
            <person name="Kamali S."/>
            <person name="Ma J."/>
            <person name="Bruggmann R."/>
            <person name="Erb M."/>
        </authorList>
    </citation>
    <scope>NUCLEOTIDE SEQUENCE [LARGE SCALE GENOMIC DNA]</scope>
    <source>
        <strain evidence="2 3">LJ24-63</strain>
    </source>
</reference>
<dbReference type="EMBL" id="WSFC01000009">
    <property type="protein sequence ID" value="NDL02866.1"/>
    <property type="molecule type" value="Genomic_DNA"/>
</dbReference>
<evidence type="ECO:0000313" key="1">
    <source>
        <dbReference type="EMBL" id="NDL02866.1"/>
    </source>
</evidence>
<proteinExistence type="predicted"/>
<sequence>MLEYAILKKSNVIVHIDEVDYGGKCGCICPGCQDELIAKNRGKKVSHHFAHSSRDEMQSCLMTQLHIVAQKHFTEIKHIELPEVIIYHGDYQINIPMRKAKILDAEIEFKIGRFRADAILRTNLGDIIIEIFVTHRNTSEKISYYKSNEIASLEYDLSYFKNKPIQDAIIALNSMSVPASWTCYINENYYKSKAHKEKIYHFEENKKYAKKITKFLINENFIKFPDIKIPIDITYENKKYGFDMGLFNGDKYVRFDSLMIKEHDDFLILECVNKTGVIWFVFLFKNYIPEEIKNCNFSVIINNMFGDNCYKSNSYWFNYLPLNKLKLKRLNECAINFNNSKNIENKVVDISMKYKYFDLNEAYDLGYNQWLNWMRRNSLTPNKWSRKVKIPILLNHYKDSSCFWMFNQWHVLVLSYLVELIDEYQIYREIKYDDLFERLKKILPISPVFIEIERNVYYEYIREGNRKLIFKREIILAMLVHFDKRGYIKAYEDFFIITTCLKEQLKIES</sequence>